<dbReference type="PROSITE" id="PS51192">
    <property type="entry name" value="HELICASE_ATP_BIND_1"/>
    <property type="match status" value="1"/>
</dbReference>
<dbReference type="SUPFAM" id="SSF52540">
    <property type="entry name" value="P-loop containing nucleoside triphosphate hydrolases"/>
    <property type="match status" value="1"/>
</dbReference>
<keyword evidence="3" id="KW-0378">Hydrolase</keyword>
<dbReference type="GO" id="GO:0005829">
    <property type="term" value="C:cytosol"/>
    <property type="evidence" value="ECO:0007669"/>
    <property type="project" value="TreeGrafter"/>
</dbReference>
<dbReference type="InterPro" id="IPR006935">
    <property type="entry name" value="Helicase/UvrB_N"/>
</dbReference>
<dbReference type="Pfam" id="PF04851">
    <property type="entry name" value="ResIII"/>
    <property type="match status" value="1"/>
</dbReference>
<proteinExistence type="predicted"/>
<organism evidence="3 4">
    <name type="scientific">Bacillus subtilis</name>
    <dbReference type="NCBI Taxonomy" id="1423"/>
    <lineage>
        <taxon>Bacteria</taxon>
        <taxon>Bacillati</taxon>
        <taxon>Bacillota</taxon>
        <taxon>Bacilli</taxon>
        <taxon>Bacillales</taxon>
        <taxon>Bacillaceae</taxon>
        <taxon>Bacillus</taxon>
    </lineage>
</organism>
<reference evidence="3" key="1">
    <citation type="submission" date="2023-05" db="EMBL/GenBank/DDBJ databases">
        <title>Complete genome sequence of Bacillus subtilis SRCM117797 isolated from Soybean paste.</title>
        <authorList>
            <person name="Abraha H.B."/>
            <person name="Kim K.-P."/>
            <person name="Ryu M.-S."/>
            <person name="Jeong D.-Y."/>
        </authorList>
    </citation>
    <scope>NUCLEOTIDE SEQUENCE</scope>
    <source>
        <strain evidence="3">SRCM117797</strain>
    </source>
</reference>
<dbReference type="SMART" id="SM00487">
    <property type="entry name" value="DEXDc"/>
    <property type="match status" value="1"/>
</dbReference>
<name>A0AAQ3ERX4_BACIU</name>
<keyword evidence="3" id="KW-0067">ATP-binding</keyword>
<protein>
    <submittedName>
        <fullName evidence="3">DEAD/DEAH box helicase family protein</fullName>
    </submittedName>
</protein>
<dbReference type="PANTHER" id="PTHR47396:SF1">
    <property type="entry name" value="ATP-DEPENDENT HELICASE IRC3-RELATED"/>
    <property type="match status" value="1"/>
</dbReference>
<gene>
    <name evidence="3" type="ORF">QL281_03415</name>
</gene>
<feature type="domain" description="Helicase C-terminal" evidence="2">
    <location>
        <begin position="276"/>
        <end position="450"/>
    </location>
</feature>
<sequence>MNEYKENYFKTAQPSILDNKGLRRAQKDAYIKICNHFLLDKSKNHAVAILPTGAGKTGVMGLAPYGISRGRVLIITPQLVIKDHVLDSLDPSSPDNFWLKHGVFEDYSDLPKVVEYDKETFMEELEESNIVILNIHKLSTQYRNSLLKKVESDFFDMIIIDEAHHSPAETWSKALEYFKDAKVLKVTGTPFRTDRKQIEGQVIMNYRLGKAMKEGIVKTLKNFVLKPEKVYLTLNGDESTKYTLKEFELLNIKEKDYISKSVAMSKECNQQIVNASIEQLNERLSVSDVPHKIIAVCCSIKHAEKVKLLYEESNLRVVVVHSKLPKNEKIEALRKIESHQTDVVIHVAMLGEGYDHPYLSVAAIFRPYRSLAPYSQFIGRILRRIPDQVTANPIDNIGTVVAHRDLGLDPLWKEYMQEKRFCEVLEAVIKNDKKESKLLNSFKKEETDLGQVIFDGEIDTEEEYYEFTSAAEAYEAYEKDIEETVEKLKSIFPDKSEKELSNLARKEKAEPEFNPLLKNPKKYRNVLREGFNEKVQYEIPAQLILEFDLTKEGIEFKNLPLQRVHQWTLQKPDNTAIIAAYLNSFFKNKYGERKNWVVDDYLNANKDLDAQIEYLRMLIRGTLKKES</sequence>
<evidence type="ECO:0000313" key="3">
    <source>
        <dbReference type="EMBL" id="WHM22163.1"/>
    </source>
</evidence>
<dbReference type="InterPro" id="IPR001650">
    <property type="entry name" value="Helicase_C-like"/>
</dbReference>
<dbReference type="InterPro" id="IPR050742">
    <property type="entry name" value="Helicase_Restrict-Modif_Enz"/>
</dbReference>
<dbReference type="AlphaFoldDB" id="A0AAQ3ERX4"/>
<feature type="domain" description="Helicase ATP-binding" evidence="1">
    <location>
        <begin position="37"/>
        <end position="208"/>
    </location>
</feature>
<dbReference type="InterPro" id="IPR014001">
    <property type="entry name" value="Helicase_ATP-bd"/>
</dbReference>
<dbReference type="GO" id="GO:0005524">
    <property type="term" value="F:ATP binding"/>
    <property type="evidence" value="ECO:0007669"/>
    <property type="project" value="InterPro"/>
</dbReference>
<dbReference type="RefSeq" id="WP_095317830.1">
    <property type="nucleotide sequence ID" value="NZ_CAJNQI010000013.1"/>
</dbReference>
<dbReference type="GO" id="GO:0003677">
    <property type="term" value="F:DNA binding"/>
    <property type="evidence" value="ECO:0007669"/>
    <property type="project" value="InterPro"/>
</dbReference>
<dbReference type="Gene3D" id="3.40.50.300">
    <property type="entry name" value="P-loop containing nucleotide triphosphate hydrolases"/>
    <property type="match status" value="2"/>
</dbReference>
<dbReference type="GO" id="GO:0016787">
    <property type="term" value="F:hydrolase activity"/>
    <property type="evidence" value="ECO:0007669"/>
    <property type="project" value="InterPro"/>
</dbReference>
<dbReference type="InterPro" id="IPR027417">
    <property type="entry name" value="P-loop_NTPase"/>
</dbReference>
<keyword evidence="3" id="KW-0347">Helicase</keyword>
<dbReference type="SMART" id="SM00490">
    <property type="entry name" value="HELICc"/>
    <property type="match status" value="1"/>
</dbReference>
<accession>A0AAQ3ERX4</accession>
<evidence type="ECO:0000259" key="1">
    <source>
        <dbReference type="PROSITE" id="PS51192"/>
    </source>
</evidence>
<dbReference type="PANTHER" id="PTHR47396">
    <property type="entry name" value="TYPE I RESTRICTION ENZYME ECOKI R PROTEIN"/>
    <property type="match status" value="1"/>
</dbReference>
<evidence type="ECO:0000259" key="2">
    <source>
        <dbReference type="PROSITE" id="PS51194"/>
    </source>
</evidence>
<dbReference type="PROSITE" id="PS51194">
    <property type="entry name" value="HELICASE_CTER"/>
    <property type="match status" value="1"/>
</dbReference>
<keyword evidence="3" id="KW-0547">Nucleotide-binding</keyword>
<dbReference type="EMBL" id="CP125292">
    <property type="protein sequence ID" value="WHM22163.1"/>
    <property type="molecule type" value="Genomic_DNA"/>
</dbReference>
<evidence type="ECO:0000313" key="4">
    <source>
        <dbReference type="Proteomes" id="UP001229422"/>
    </source>
</evidence>
<dbReference type="Proteomes" id="UP001229422">
    <property type="component" value="Chromosome"/>
</dbReference>
<dbReference type="GO" id="GO:0004386">
    <property type="term" value="F:helicase activity"/>
    <property type="evidence" value="ECO:0007669"/>
    <property type="project" value="UniProtKB-KW"/>
</dbReference>
<dbReference type="Pfam" id="PF00271">
    <property type="entry name" value="Helicase_C"/>
    <property type="match status" value="1"/>
</dbReference>